<dbReference type="Proteomes" id="UP000199202">
    <property type="component" value="Unassembled WGS sequence"/>
</dbReference>
<dbReference type="EMBL" id="FNDJ01000012">
    <property type="protein sequence ID" value="SDJ81636.1"/>
    <property type="molecule type" value="Genomic_DNA"/>
</dbReference>
<dbReference type="RefSeq" id="WP_281250042.1">
    <property type="nucleotide sequence ID" value="NZ_FNDJ01000012.1"/>
</dbReference>
<sequence length="44" mass="4843">MTSRGIDYTVVQVSENEDGHLAVFEIVIDEEPIAPCRLLGAVRV</sequence>
<accession>A0A1G8WUA3</accession>
<evidence type="ECO:0000313" key="1">
    <source>
        <dbReference type="EMBL" id="SDJ81636.1"/>
    </source>
</evidence>
<dbReference type="AlphaFoldDB" id="A0A1G8WUA3"/>
<protein>
    <submittedName>
        <fullName evidence="1">Uncharacterized protein</fullName>
    </submittedName>
</protein>
<organism evidence="1 2">
    <name type="scientific">Nonomuraea jiangxiensis</name>
    <dbReference type="NCBI Taxonomy" id="633440"/>
    <lineage>
        <taxon>Bacteria</taxon>
        <taxon>Bacillati</taxon>
        <taxon>Actinomycetota</taxon>
        <taxon>Actinomycetes</taxon>
        <taxon>Streptosporangiales</taxon>
        <taxon>Streptosporangiaceae</taxon>
        <taxon>Nonomuraea</taxon>
    </lineage>
</organism>
<proteinExistence type="predicted"/>
<evidence type="ECO:0000313" key="2">
    <source>
        <dbReference type="Proteomes" id="UP000199202"/>
    </source>
</evidence>
<gene>
    <name evidence="1" type="ORF">SAMN05421869_112265</name>
</gene>
<name>A0A1G8WUA3_9ACTN</name>
<keyword evidence="2" id="KW-1185">Reference proteome</keyword>
<reference evidence="1 2" key="1">
    <citation type="submission" date="2016-10" db="EMBL/GenBank/DDBJ databases">
        <authorList>
            <person name="de Groot N.N."/>
        </authorList>
    </citation>
    <scope>NUCLEOTIDE SEQUENCE [LARGE SCALE GENOMIC DNA]</scope>
    <source>
        <strain evidence="1 2">CGMCC 4.6533</strain>
    </source>
</reference>